<keyword evidence="10" id="KW-0067">ATP-binding</keyword>
<dbReference type="SMART" id="SM00388">
    <property type="entry name" value="HisKA"/>
    <property type="match status" value="1"/>
</dbReference>
<dbReference type="GO" id="GO:0016301">
    <property type="term" value="F:kinase activity"/>
    <property type="evidence" value="ECO:0007669"/>
    <property type="project" value="UniProtKB-KW"/>
</dbReference>
<dbReference type="EMBL" id="JBHTKZ010000014">
    <property type="protein sequence ID" value="MFD1181617.1"/>
    <property type="molecule type" value="Genomic_DNA"/>
</dbReference>
<keyword evidence="11 14" id="KW-1133">Transmembrane helix</keyword>
<keyword evidence="7 14" id="KW-0812">Transmembrane</keyword>
<evidence type="ECO:0000256" key="10">
    <source>
        <dbReference type="ARBA" id="ARBA00022840"/>
    </source>
</evidence>
<evidence type="ECO:0000256" key="5">
    <source>
        <dbReference type="ARBA" id="ARBA00022553"/>
    </source>
</evidence>
<keyword evidence="5" id="KW-0597">Phosphoprotein</keyword>
<dbReference type="SMART" id="SM00304">
    <property type="entry name" value="HAMP"/>
    <property type="match status" value="1"/>
</dbReference>
<dbReference type="SUPFAM" id="SSF158472">
    <property type="entry name" value="HAMP domain-like"/>
    <property type="match status" value="1"/>
</dbReference>
<feature type="domain" description="HAMP" evidence="16">
    <location>
        <begin position="70"/>
        <end position="122"/>
    </location>
</feature>
<dbReference type="Pfam" id="PF00512">
    <property type="entry name" value="HisKA"/>
    <property type="match status" value="1"/>
</dbReference>
<evidence type="ECO:0000256" key="14">
    <source>
        <dbReference type="SAM" id="Phobius"/>
    </source>
</evidence>
<dbReference type="CDD" id="cd00082">
    <property type="entry name" value="HisKA"/>
    <property type="match status" value="1"/>
</dbReference>
<evidence type="ECO:0000256" key="9">
    <source>
        <dbReference type="ARBA" id="ARBA00022777"/>
    </source>
</evidence>
<accession>A0ABW3SBL5</accession>
<evidence type="ECO:0000256" key="11">
    <source>
        <dbReference type="ARBA" id="ARBA00022989"/>
    </source>
</evidence>
<dbReference type="Pfam" id="PF00672">
    <property type="entry name" value="HAMP"/>
    <property type="match status" value="1"/>
</dbReference>
<comment type="catalytic activity">
    <reaction evidence="1">
        <text>ATP + protein L-histidine = ADP + protein N-phospho-L-histidine.</text>
        <dbReference type="EC" id="2.7.13.3"/>
    </reaction>
</comment>
<dbReference type="InterPro" id="IPR036097">
    <property type="entry name" value="HisK_dim/P_sf"/>
</dbReference>
<evidence type="ECO:0000259" key="16">
    <source>
        <dbReference type="PROSITE" id="PS50885"/>
    </source>
</evidence>
<sequence length="360" mass="40072">MRLRWGLRFKIIASLLGIVLLPLILITFSGTFSGSSAAPATVDPRMMFISALFILAFVCCAFILTRLVTKNVLIPLQELNAAAAKIMNGNLDFQIEYRNHDEMGRFSAAFELMRARLKESLDGQAAYERSRQELIASISHDLRTPLTSIRGYVEGLQDGVAQSKEKQDRYLAVIRDKTDKLERMIDELLQFSRLELGEIGMETTRQDSRELLEAILSPIENEFDDLTGRFTVERPFPSVPIEADRSRMAQVFENLIVNARKYAGADAHIAVTATVEEEAGLRIAVRDNGPGIPAEDVPYVFDRFYRGEKSRSRAYGGTGLGLAICKQIVEDHGGTIGVRSIPGAGTEFYFTIPESRTLGI</sequence>
<dbReference type="InterPro" id="IPR004358">
    <property type="entry name" value="Sig_transdc_His_kin-like_C"/>
</dbReference>
<keyword evidence="12" id="KW-0902">Two-component regulatory system</keyword>
<dbReference type="InterPro" id="IPR036890">
    <property type="entry name" value="HATPase_C_sf"/>
</dbReference>
<keyword evidence="8" id="KW-0547">Nucleotide-binding</keyword>
<dbReference type="PRINTS" id="PR00344">
    <property type="entry name" value="BCTRLSENSOR"/>
</dbReference>
<dbReference type="SMART" id="SM00387">
    <property type="entry name" value="HATPase_c"/>
    <property type="match status" value="1"/>
</dbReference>
<proteinExistence type="predicted"/>
<dbReference type="CDD" id="cd00075">
    <property type="entry name" value="HATPase"/>
    <property type="match status" value="1"/>
</dbReference>
<dbReference type="Gene3D" id="1.10.287.130">
    <property type="match status" value="1"/>
</dbReference>
<dbReference type="PROSITE" id="PS50109">
    <property type="entry name" value="HIS_KIN"/>
    <property type="match status" value="1"/>
</dbReference>
<keyword evidence="4" id="KW-1003">Cell membrane</keyword>
<gene>
    <name evidence="17" type="ORF">ACFQ2Z_09620</name>
</gene>
<evidence type="ECO:0000313" key="17">
    <source>
        <dbReference type="EMBL" id="MFD1181617.1"/>
    </source>
</evidence>
<reference evidence="18" key="1">
    <citation type="journal article" date="2019" name="Int. J. Syst. Evol. Microbiol.">
        <title>The Global Catalogue of Microorganisms (GCM) 10K type strain sequencing project: providing services to taxonomists for standard genome sequencing and annotation.</title>
        <authorList>
            <consortium name="The Broad Institute Genomics Platform"/>
            <consortium name="The Broad Institute Genome Sequencing Center for Infectious Disease"/>
            <person name="Wu L."/>
            <person name="Ma J."/>
        </authorList>
    </citation>
    <scope>NUCLEOTIDE SEQUENCE [LARGE SCALE GENOMIC DNA]</scope>
    <source>
        <strain evidence="18">CCUG 48216</strain>
    </source>
</reference>
<comment type="caution">
    <text evidence="17">The sequence shown here is derived from an EMBL/GenBank/DDBJ whole genome shotgun (WGS) entry which is preliminary data.</text>
</comment>
<protein>
    <recommendedName>
        <fullName evidence="3">histidine kinase</fullName>
        <ecNumber evidence="3">2.7.13.3</ecNumber>
    </recommendedName>
</protein>
<dbReference type="InterPro" id="IPR003660">
    <property type="entry name" value="HAMP_dom"/>
</dbReference>
<dbReference type="SUPFAM" id="SSF55874">
    <property type="entry name" value="ATPase domain of HSP90 chaperone/DNA topoisomerase II/histidine kinase"/>
    <property type="match status" value="1"/>
</dbReference>
<evidence type="ECO:0000256" key="12">
    <source>
        <dbReference type="ARBA" id="ARBA00023012"/>
    </source>
</evidence>
<dbReference type="Pfam" id="PF02518">
    <property type="entry name" value="HATPase_c"/>
    <property type="match status" value="1"/>
</dbReference>
<dbReference type="Gene3D" id="6.10.340.10">
    <property type="match status" value="1"/>
</dbReference>
<dbReference type="RefSeq" id="WP_240268609.1">
    <property type="nucleotide sequence ID" value="NZ_JAKSXN010000014.1"/>
</dbReference>
<dbReference type="PROSITE" id="PS50885">
    <property type="entry name" value="HAMP"/>
    <property type="match status" value="1"/>
</dbReference>
<dbReference type="PANTHER" id="PTHR45528">
    <property type="entry name" value="SENSOR HISTIDINE KINASE CPXA"/>
    <property type="match status" value="1"/>
</dbReference>
<evidence type="ECO:0000256" key="13">
    <source>
        <dbReference type="ARBA" id="ARBA00023136"/>
    </source>
</evidence>
<dbReference type="Proteomes" id="UP001597211">
    <property type="component" value="Unassembled WGS sequence"/>
</dbReference>
<evidence type="ECO:0000256" key="4">
    <source>
        <dbReference type="ARBA" id="ARBA00022475"/>
    </source>
</evidence>
<dbReference type="CDD" id="cd06225">
    <property type="entry name" value="HAMP"/>
    <property type="match status" value="1"/>
</dbReference>
<evidence type="ECO:0000256" key="7">
    <source>
        <dbReference type="ARBA" id="ARBA00022692"/>
    </source>
</evidence>
<evidence type="ECO:0000259" key="15">
    <source>
        <dbReference type="PROSITE" id="PS50109"/>
    </source>
</evidence>
<evidence type="ECO:0000256" key="1">
    <source>
        <dbReference type="ARBA" id="ARBA00000085"/>
    </source>
</evidence>
<feature type="domain" description="Histidine kinase" evidence="15">
    <location>
        <begin position="137"/>
        <end position="356"/>
    </location>
</feature>
<keyword evidence="13 14" id="KW-0472">Membrane</keyword>
<dbReference type="SUPFAM" id="SSF47384">
    <property type="entry name" value="Homodimeric domain of signal transducing histidine kinase"/>
    <property type="match status" value="1"/>
</dbReference>
<dbReference type="Gene3D" id="3.30.565.10">
    <property type="entry name" value="Histidine kinase-like ATPase, C-terminal domain"/>
    <property type="match status" value="1"/>
</dbReference>
<dbReference type="InterPro" id="IPR003661">
    <property type="entry name" value="HisK_dim/P_dom"/>
</dbReference>
<evidence type="ECO:0000313" key="18">
    <source>
        <dbReference type="Proteomes" id="UP001597211"/>
    </source>
</evidence>
<dbReference type="InterPro" id="IPR005467">
    <property type="entry name" value="His_kinase_dom"/>
</dbReference>
<dbReference type="InterPro" id="IPR003594">
    <property type="entry name" value="HATPase_dom"/>
</dbReference>
<organism evidence="17 18">
    <name type="scientific">Paenibacillus timonensis</name>
    <dbReference type="NCBI Taxonomy" id="225915"/>
    <lineage>
        <taxon>Bacteria</taxon>
        <taxon>Bacillati</taxon>
        <taxon>Bacillota</taxon>
        <taxon>Bacilli</taxon>
        <taxon>Bacillales</taxon>
        <taxon>Paenibacillaceae</taxon>
        <taxon>Paenibacillus</taxon>
    </lineage>
</organism>
<dbReference type="InterPro" id="IPR050398">
    <property type="entry name" value="HssS/ArlS-like"/>
</dbReference>
<feature type="transmembrane region" description="Helical" evidence="14">
    <location>
        <begin position="47"/>
        <end position="68"/>
    </location>
</feature>
<name>A0ABW3SBL5_9BACL</name>
<keyword evidence="6" id="KW-0808">Transferase</keyword>
<comment type="subcellular location">
    <subcellularLocation>
        <location evidence="2">Cell membrane</location>
        <topology evidence="2">Multi-pass membrane protein</topology>
    </subcellularLocation>
</comment>
<evidence type="ECO:0000256" key="6">
    <source>
        <dbReference type="ARBA" id="ARBA00022679"/>
    </source>
</evidence>
<dbReference type="PANTHER" id="PTHR45528:SF1">
    <property type="entry name" value="SENSOR HISTIDINE KINASE CPXA"/>
    <property type="match status" value="1"/>
</dbReference>
<evidence type="ECO:0000256" key="3">
    <source>
        <dbReference type="ARBA" id="ARBA00012438"/>
    </source>
</evidence>
<dbReference type="EC" id="2.7.13.3" evidence="3"/>
<evidence type="ECO:0000256" key="2">
    <source>
        <dbReference type="ARBA" id="ARBA00004651"/>
    </source>
</evidence>
<evidence type="ECO:0000256" key="8">
    <source>
        <dbReference type="ARBA" id="ARBA00022741"/>
    </source>
</evidence>
<keyword evidence="18" id="KW-1185">Reference proteome</keyword>
<keyword evidence="9 17" id="KW-0418">Kinase</keyword>